<accession>A0A1H4YGX1</accession>
<evidence type="ECO:0008006" key="5">
    <source>
        <dbReference type="Google" id="ProtNLM"/>
    </source>
</evidence>
<dbReference type="GeneID" id="95513142"/>
<evidence type="ECO:0000256" key="1">
    <source>
        <dbReference type="SAM" id="MobiDB-lite"/>
    </source>
</evidence>
<feature type="region of interest" description="Disordered" evidence="1">
    <location>
        <begin position="1"/>
        <end position="22"/>
    </location>
</feature>
<gene>
    <name evidence="3" type="ORF">SAMN04490357_4022</name>
</gene>
<name>A0A1H4YGX1_9ACTN</name>
<evidence type="ECO:0000313" key="4">
    <source>
        <dbReference type="Proteomes" id="UP000182375"/>
    </source>
</evidence>
<dbReference type="Pfam" id="PF10901">
    <property type="entry name" value="DUF2690"/>
    <property type="match status" value="1"/>
</dbReference>
<dbReference type="STRING" id="67331.SAMN04490357_4022"/>
<feature type="transmembrane region" description="Helical" evidence="2">
    <location>
        <begin position="47"/>
        <end position="67"/>
    </location>
</feature>
<dbReference type="InterPro" id="IPR021224">
    <property type="entry name" value="DUF2690"/>
</dbReference>
<dbReference type="EMBL" id="FNTD01000004">
    <property type="protein sequence ID" value="SED17117.1"/>
    <property type="molecule type" value="Genomic_DNA"/>
</dbReference>
<proteinExistence type="predicted"/>
<protein>
    <recommendedName>
        <fullName evidence="5">DUF2690 domain-containing protein</fullName>
    </recommendedName>
</protein>
<keyword evidence="2" id="KW-0472">Membrane</keyword>
<feature type="region of interest" description="Disordered" evidence="1">
    <location>
        <begin position="195"/>
        <end position="218"/>
    </location>
</feature>
<evidence type="ECO:0000313" key="3">
    <source>
        <dbReference type="EMBL" id="SED17117.1"/>
    </source>
</evidence>
<keyword evidence="2" id="KW-1133">Transmembrane helix</keyword>
<dbReference type="Proteomes" id="UP000182375">
    <property type="component" value="Unassembled WGS sequence"/>
</dbReference>
<evidence type="ECO:0000256" key="2">
    <source>
        <dbReference type="SAM" id="Phobius"/>
    </source>
</evidence>
<sequence length="218" mass="22457">MAGRRKSGRGDQRTRASGSAKVHQAGRDIVYHGSVTYQDSGSRGRQAVWAAGSVLGLAALVLAIFFLTRSDPGHGASASASLSARVSPTASCDGDGCLGADPATTVCQNDAGTVLTGRDFGVLVELRYSPRCHAAWAKMSGSSEGDWIQVFGRHQDREEYRQQYGADAHTAMVGVRDAGQARACALVASRGTVCATTPASPGPGHSAVSTAPRGPGGR</sequence>
<dbReference type="RefSeq" id="WP_167381420.1">
    <property type="nucleotide sequence ID" value="NZ_FNTD01000004.1"/>
</dbReference>
<organism evidence="3 4">
    <name type="scientific">Streptomyces misionensis</name>
    <dbReference type="NCBI Taxonomy" id="67331"/>
    <lineage>
        <taxon>Bacteria</taxon>
        <taxon>Bacillati</taxon>
        <taxon>Actinomycetota</taxon>
        <taxon>Actinomycetes</taxon>
        <taxon>Kitasatosporales</taxon>
        <taxon>Streptomycetaceae</taxon>
        <taxon>Streptomyces</taxon>
    </lineage>
</organism>
<dbReference type="AlphaFoldDB" id="A0A1H4YGX1"/>
<keyword evidence="2" id="KW-0812">Transmembrane</keyword>
<reference evidence="3 4" key="1">
    <citation type="submission" date="2016-10" db="EMBL/GenBank/DDBJ databases">
        <authorList>
            <person name="de Groot N.N."/>
        </authorList>
    </citation>
    <scope>NUCLEOTIDE SEQUENCE [LARGE SCALE GENOMIC DNA]</scope>
    <source>
        <strain evidence="3 4">DSM 40306</strain>
    </source>
</reference>